<dbReference type="GO" id="GO:0005783">
    <property type="term" value="C:endoplasmic reticulum"/>
    <property type="evidence" value="ECO:0007669"/>
    <property type="project" value="TreeGrafter"/>
</dbReference>
<proteinExistence type="predicted"/>
<name>U6LJF3_9EIME</name>
<evidence type="ECO:0000259" key="4">
    <source>
        <dbReference type="Pfam" id="PF00501"/>
    </source>
</evidence>
<dbReference type="OrthoDB" id="1700726at2759"/>
<dbReference type="PANTHER" id="PTHR43272:SF33">
    <property type="entry name" value="AMP-BINDING DOMAIN-CONTAINING PROTEIN-RELATED"/>
    <property type="match status" value="1"/>
</dbReference>
<dbReference type="EMBL" id="HG712164">
    <property type="protein sequence ID" value="CDJ50321.1"/>
    <property type="molecule type" value="Genomic_DNA"/>
</dbReference>
<evidence type="ECO:0000256" key="3">
    <source>
        <dbReference type="ARBA" id="ARBA00024484"/>
    </source>
</evidence>
<keyword evidence="2" id="KW-0067">ATP-binding</keyword>
<dbReference type="VEuPathDB" id="ToxoDB:EBH_0032710"/>
<dbReference type="AlphaFoldDB" id="U6LJF3"/>
<reference evidence="5" key="1">
    <citation type="submission" date="2013-10" db="EMBL/GenBank/DDBJ databases">
        <title>Genomic analysis of the causative agents of coccidiosis in chickens.</title>
        <authorList>
            <person name="Reid A.J."/>
            <person name="Blake D."/>
            <person name="Billington K."/>
            <person name="Browne H."/>
            <person name="Dunn M."/>
            <person name="Hung S."/>
            <person name="Kawahara F."/>
            <person name="Miranda-Saavedra D."/>
            <person name="Mourier T."/>
            <person name="Nagra H."/>
            <person name="Otto T.D."/>
            <person name="Rawlings N."/>
            <person name="Sanchez A."/>
            <person name="Sanders M."/>
            <person name="Subramaniam C."/>
            <person name="Tay Y."/>
            <person name="Dear P."/>
            <person name="Doerig C."/>
            <person name="Gruber A."/>
            <person name="Parkinson J."/>
            <person name="Shirley M."/>
            <person name="Wan K.L."/>
            <person name="Berriman M."/>
            <person name="Tomley F."/>
            <person name="Pain A."/>
        </authorList>
    </citation>
    <scope>NUCLEOTIDE SEQUENCE [LARGE SCALE GENOMIC DNA]</scope>
    <source>
        <strain evidence="5">Houghton</strain>
    </source>
</reference>
<dbReference type="Pfam" id="PF00501">
    <property type="entry name" value="AMP-binding"/>
    <property type="match status" value="1"/>
</dbReference>
<dbReference type="PANTHER" id="PTHR43272">
    <property type="entry name" value="LONG-CHAIN-FATTY-ACID--COA LIGASE"/>
    <property type="match status" value="1"/>
</dbReference>
<dbReference type="GO" id="GO:0004467">
    <property type="term" value="F:long-chain fatty acid-CoA ligase activity"/>
    <property type="evidence" value="ECO:0007669"/>
    <property type="project" value="UniProtKB-EC"/>
</dbReference>
<protein>
    <submittedName>
        <fullName evidence="5">Long-chain fatty acid CoA ligase, putative</fullName>
    </submittedName>
</protein>
<keyword evidence="6" id="KW-1185">Reference proteome</keyword>
<evidence type="ECO:0000313" key="5">
    <source>
        <dbReference type="EMBL" id="CDJ50321.1"/>
    </source>
</evidence>
<keyword evidence="1" id="KW-0547">Nucleotide-binding</keyword>
<accession>U6LJF3</accession>
<sequence>MKTVVSDGDCLVKLLDALQRKEQHGEAQQQQQQEQRREEEEQQHDIVLECVVTLDEVSGEQKERAKALNLRLMAWEELLELGRANMVPLSDEVQPTLESLHTICYTSGKLISRLSCRTTGSPKGVMMSHGNFVAAVATAVEGPLSEFGLNLYSSDCLISYLPLAHVYERFCENLFFSYGGRVGFYSGDTHKLLDDVQALKPTVFCSVPRLFQRIEERVTSSLQGKSLLARSLFQQALAAKIRRLRTSGVPQHPVWDRIVFDKFKNLMGGQVRIMLTGSAPLDPQTLERMRAFFCCWIVEGYGMTETMGASFLTWNVYDNNPGQVGGVLPSLEFCLLDVSETMNKYSIRDPIPKGELCVRGSTVFAGYFRNEKETEGAIDREGWFHTGDIAALLPNGGVQIIDRKKNIFKLAQGEYVAPEKIEAVYMHSRFVAQCFVFGFSSETSLVAVVVADPDQTMHWVRETRGAAEAAGHTFAEWLEDPEVQRAIQEDMQQVAKKQSLKGFELARKVYFRAEQFTVENGLLTPTFKLKRHYAQEVFAEQIKEMYDKIHKEQQGA</sequence>
<dbReference type="GO" id="GO:0016020">
    <property type="term" value="C:membrane"/>
    <property type="evidence" value="ECO:0007669"/>
    <property type="project" value="TreeGrafter"/>
</dbReference>
<evidence type="ECO:0000256" key="1">
    <source>
        <dbReference type="ARBA" id="ARBA00022741"/>
    </source>
</evidence>
<gene>
    <name evidence="5" type="ORF">EBH_0032710</name>
</gene>
<dbReference type="InterPro" id="IPR045851">
    <property type="entry name" value="AMP-bd_C_sf"/>
</dbReference>
<feature type="domain" description="AMP-dependent synthetase/ligase" evidence="4">
    <location>
        <begin position="32"/>
        <end position="368"/>
    </location>
</feature>
<dbReference type="InterPro" id="IPR000873">
    <property type="entry name" value="AMP-dep_synth/lig_dom"/>
</dbReference>
<evidence type="ECO:0000256" key="2">
    <source>
        <dbReference type="ARBA" id="ARBA00022840"/>
    </source>
</evidence>
<dbReference type="Gene3D" id="3.40.50.12780">
    <property type="entry name" value="N-terminal domain of ligase-like"/>
    <property type="match status" value="1"/>
</dbReference>
<keyword evidence="5" id="KW-0436">Ligase</keyword>
<dbReference type="Gene3D" id="3.30.300.30">
    <property type="match status" value="1"/>
</dbReference>
<comment type="catalytic activity">
    <reaction evidence="3">
        <text>a long-chain fatty acid + ATP + CoA = a long-chain fatty acyl-CoA + AMP + diphosphate</text>
        <dbReference type="Rhea" id="RHEA:15421"/>
        <dbReference type="ChEBI" id="CHEBI:30616"/>
        <dbReference type="ChEBI" id="CHEBI:33019"/>
        <dbReference type="ChEBI" id="CHEBI:57287"/>
        <dbReference type="ChEBI" id="CHEBI:57560"/>
        <dbReference type="ChEBI" id="CHEBI:83139"/>
        <dbReference type="ChEBI" id="CHEBI:456215"/>
        <dbReference type="EC" id="6.2.1.3"/>
    </reaction>
    <physiologicalReaction direction="left-to-right" evidence="3">
        <dbReference type="Rhea" id="RHEA:15422"/>
    </physiologicalReaction>
</comment>
<dbReference type="InterPro" id="IPR042099">
    <property type="entry name" value="ANL_N_sf"/>
</dbReference>
<dbReference type="Proteomes" id="UP000030750">
    <property type="component" value="Unassembled WGS sequence"/>
</dbReference>
<evidence type="ECO:0000313" key="6">
    <source>
        <dbReference type="Proteomes" id="UP000030750"/>
    </source>
</evidence>
<organism evidence="5 6">
    <name type="scientific">Eimeria brunetti</name>
    <dbReference type="NCBI Taxonomy" id="51314"/>
    <lineage>
        <taxon>Eukaryota</taxon>
        <taxon>Sar</taxon>
        <taxon>Alveolata</taxon>
        <taxon>Apicomplexa</taxon>
        <taxon>Conoidasida</taxon>
        <taxon>Coccidia</taxon>
        <taxon>Eucoccidiorida</taxon>
        <taxon>Eimeriorina</taxon>
        <taxon>Eimeriidae</taxon>
        <taxon>Eimeria</taxon>
    </lineage>
</organism>
<dbReference type="SUPFAM" id="SSF56801">
    <property type="entry name" value="Acetyl-CoA synthetase-like"/>
    <property type="match status" value="1"/>
</dbReference>
<dbReference type="GO" id="GO:0005524">
    <property type="term" value="F:ATP binding"/>
    <property type="evidence" value="ECO:0007669"/>
    <property type="project" value="UniProtKB-KW"/>
</dbReference>
<reference evidence="5" key="2">
    <citation type="submission" date="2013-10" db="EMBL/GenBank/DDBJ databases">
        <authorList>
            <person name="Aslett M."/>
        </authorList>
    </citation>
    <scope>NUCLEOTIDE SEQUENCE [LARGE SCALE GENOMIC DNA]</scope>
    <source>
        <strain evidence="5">Houghton</strain>
    </source>
</reference>